<keyword evidence="1" id="KW-0732">Signal</keyword>
<dbReference type="PANTHER" id="PTHR43265">
    <property type="entry name" value="ESTERASE ESTD"/>
    <property type="match status" value="1"/>
</dbReference>
<evidence type="ECO:0000256" key="1">
    <source>
        <dbReference type="SAM" id="SignalP"/>
    </source>
</evidence>
<feature type="signal peptide" evidence="1">
    <location>
        <begin position="1"/>
        <end position="20"/>
    </location>
</feature>
<evidence type="ECO:0000313" key="3">
    <source>
        <dbReference type="EMBL" id="MTW33499.1"/>
    </source>
</evidence>
<dbReference type="InterPro" id="IPR029058">
    <property type="entry name" value="AB_hydrolase_fold"/>
</dbReference>
<proteinExistence type="predicted"/>
<protein>
    <submittedName>
        <fullName evidence="3">Alpha/beta fold hydrolase</fullName>
    </submittedName>
</protein>
<evidence type="ECO:0000259" key="2">
    <source>
        <dbReference type="Pfam" id="PF12146"/>
    </source>
</evidence>
<comment type="caution">
    <text evidence="3">The sequence shown here is derived from an EMBL/GenBank/DDBJ whole genome shotgun (WGS) entry which is preliminary data.</text>
</comment>
<dbReference type="Pfam" id="PF12146">
    <property type="entry name" value="Hydrolase_4"/>
    <property type="match status" value="1"/>
</dbReference>
<dbReference type="Proteomes" id="UP000735592">
    <property type="component" value="Unassembled WGS sequence"/>
</dbReference>
<dbReference type="InterPro" id="IPR053145">
    <property type="entry name" value="AB_hydrolase_Est10"/>
</dbReference>
<name>A0ABW9SPG8_9BURK</name>
<dbReference type="GO" id="GO:0016787">
    <property type="term" value="F:hydrolase activity"/>
    <property type="evidence" value="ECO:0007669"/>
    <property type="project" value="UniProtKB-KW"/>
</dbReference>
<keyword evidence="4" id="KW-1185">Reference proteome</keyword>
<accession>A0ABW9SPG8</accession>
<dbReference type="InterPro" id="IPR022742">
    <property type="entry name" value="Hydrolase_4"/>
</dbReference>
<dbReference type="EMBL" id="WNKW01000003">
    <property type="protein sequence ID" value="MTW33499.1"/>
    <property type="molecule type" value="Genomic_DNA"/>
</dbReference>
<dbReference type="PANTHER" id="PTHR43265:SF1">
    <property type="entry name" value="ESTERASE ESTD"/>
    <property type="match status" value="1"/>
</dbReference>
<evidence type="ECO:0000313" key="4">
    <source>
        <dbReference type="Proteomes" id="UP000735592"/>
    </source>
</evidence>
<dbReference type="SUPFAM" id="SSF53474">
    <property type="entry name" value="alpha/beta-Hydrolases"/>
    <property type="match status" value="1"/>
</dbReference>
<sequence length="317" mass="33625">MECTMKLLLSLLLLSSSAFAASVPVTLDVGGAAVYGTELTPDGVQGKLPVVLLHAGSGPTDRDGNNHLLPGPNDSLKLLAEGLARHGIASVRYDKRGIAASANPRWREQELRFDDYIADAAAWAARLRTDARFSRVILIGHSEGAQIVAEACAIAKADGCVLLAGAGHPADELLREQLAKQLPPPLLAENERILAALKQGQPVADVPAPLQALYHASVQPYLISWLQHDPRKAVAGLSMPVLIVQGTSDVQVPVSEAQALAAAAPRARLQIIDGMNHLLKMVGTDAELQRKSYGSPDLPVAPQLLDSVNSFIDQLAR</sequence>
<gene>
    <name evidence="3" type="ORF">GM655_11745</name>
</gene>
<dbReference type="Gene3D" id="3.40.50.1820">
    <property type="entry name" value="alpha/beta hydrolase"/>
    <property type="match status" value="1"/>
</dbReference>
<reference evidence="3 4" key="1">
    <citation type="submission" date="2019-11" db="EMBL/GenBank/DDBJ databases">
        <title>Type strains purchased from KCTC, JCM and DSMZ.</title>
        <authorList>
            <person name="Lu H."/>
        </authorList>
    </citation>
    <scope>NUCLEOTIDE SEQUENCE [LARGE SCALE GENOMIC DNA]</scope>
    <source>
        <strain evidence="3 4">DSM 103461</strain>
    </source>
</reference>
<feature type="chain" id="PRO_5047189437" evidence="1">
    <location>
        <begin position="21"/>
        <end position="317"/>
    </location>
</feature>
<organism evidence="3 4">
    <name type="scientific">Pseudoduganella danionis</name>
    <dbReference type="NCBI Taxonomy" id="1890295"/>
    <lineage>
        <taxon>Bacteria</taxon>
        <taxon>Pseudomonadati</taxon>
        <taxon>Pseudomonadota</taxon>
        <taxon>Betaproteobacteria</taxon>
        <taxon>Burkholderiales</taxon>
        <taxon>Oxalobacteraceae</taxon>
        <taxon>Telluria group</taxon>
        <taxon>Pseudoduganella</taxon>
    </lineage>
</organism>
<feature type="domain" description="Serine aminopeptidase S33" evidence="2">
    <location>
        <begin position="79"/>
        <end position="279"/>
    </location>
</feature>
<keyword evidence="3" id="KW-0378">Hydrolase</keyword>